<accession>A0AAJ0LW49</accession>
<dbReference type="Gene3D" id="3.40.800.10">
    <property type="entry name" value="Ureohydrolase domain"/>
    <property type="match status" value="1"/>
</dbReference>
<dbReference type="Proteomes" id="UP001271007">
    <property type="component" value="Unassembled WGS sequence"/>
</dbReference>
<organism evidence="1 2">
    <name type="scientific">Extremus antarcticus</name>
    <dbReference type="NCBI Taxonomy" id="702011"/>
    <lineage>
        <taxon>Eukaryota</taxon>
        <taxon>Fungi</taxon>
        <taxon>Dikarya</taxon>
        <taxon>Ascomycota</taxon>
        <taxon>Pezizomycotina</taxon>
        <taxon>Dothideomycetes</taxon>
        <taxon>Dothideomycetidae</taxon>
        <taxon>Mycosphaerellales</taxon>
        <taxon>Extremaceae</taxon>
        <taxon>Extremus</taxon>
    </lineage>
</organism>
<comment type="caution">
    <text evidence="1">The sequence shown here is derived from an EMBL/GenBank/DDBJ whole genome shotgun (WGS) entry which is preliminary data.</text>
</comment>
<dbReference type="SUPFAM" id="SSF52768">
    <property type="entry name" value="Arginase/deacetylase"/>
    <property type="match status" value="1"/>
</dbReference>
<protein>
    <submittedName>
        <fullName evidence="1">Uncharacterized protein</fullName>
    </submittedName>
</protein>
<sequence length="197" mass="20885">MIKGKSLAPDAFRAASLIPKLEKAGYQVTERNALPDGPRTWTFDASTEPNGARNEAANVEVNQKVKQTISDALVTGQPKHPFLFVIGGECNMSGLASKRIGLMYVDGDADLTKPGEPGSSGNLASMTFTHLAMASGASESMQPFPRPDGSGVVDPSNVVIFGLNADLQGNTRSRMGYLMDEGYRVFTSAAVAKDSEL</sequence>
<proteinExistence type="predicted"/>
<keyword evidence="2" id="KW-1185">Reference proteome</keyword>
<reference evidence="1" key="1">
    <citation type="submission" date="2023-04" db="EMBL/GenBank/DDBJ databases">
        <title>Black Yeasts Isolated from many extreme environments.</title>
        <authorList>
            <person name="Coleine C."/>
            <person name="Stajich J.E."/>
            <person name="Selbmann L."/>
        </authorList>
    </citation>
    <scope>NUCLEOTIDE SEQUENCE</scope>
    <source>
        <strain evidence="1">CCFEE 5312</strain>
    </source>
</reference>
<evidence type="ECO:0000313" key="2">
    <source>
        <dbReference type="Proteomes" id="UP001271007"/>
    </source>
</evidence>
<dbReference type="AlphaFoldDB" id="A0AAJ0LW49"/>
<name>A0AAJ0LW49_9PEZI</name>
<dbReference type="InterPro" id="IPR023696">
    <property type="entry name" value="Ureohydrolase_dom_sf"/>
</dbReference>
<dbReference type="EMBL" id="JAWDJX010000003">
    <property type="protein sequence ID" value="KAK3057705.1"/>
    <property type="molecule type" value="Genomic_DNA"/>
</dbReference>
<evidence type="ECO:0000313" key="1">
    <source>
        <dbReference type="EMBL" id="KAK3057705.1"/>
    </source>
</evidence>
<gene>
    <name evidence="1" type="ORF">LTR09_001889</name>
</gene>